<dbReference type="NCBIfam" id="TIGR00545">
    <property type="entry name" value="lipoyltrans"/>
    <property type="match status" value="1"/>
</dbReference>
<comment type="pathway">
    <text evidence="2">Protein modification; protein lipoylation via exogenous pathway; protein N(6)-(lipoyl)lysine from lipoate: step 1/2.</text>
</comment>
<dbReference type="SUPFAM" id="SSF82649">
    <property type="entry name" value="SufE/NifU"/>
    <property type="match status" value="1"/>
</dbReference>
<dbReference type="InterPro" id="IPR045864">
    <property type="entry name" value="aa-tRNA-synth_II/BPL/LPL"/>
</dbReference>
<comment type="pathway">
    <text evidence="1">Protein modification; protein lipoylation via exogenous pathway; protein N(6)-(lipoyl)lysine from lipoate: step 2/2.</text>
</comment>
<dbReference type="PROSITE" id="PS51733">
    <property type="entry name" value="BPL_LPL_CATALYTIC"/>
    <property type="match status" value="1"/>
</dbReference>
<dbReference type="Pfam" id="PF10437">
    <property type="entry name" value="Lip_prot_lig_C"/>
    <property type="match status" value="1"/>
</dbReference>
<dbReference type="SUPFAM" id="SSF55681">
    <property type="entry name" value="Class II aaRS and biotin synthetases"/>
    <property type="match status" value="1"/>
</dbReference>
<evidence type="ECO:0000256" key="1">
    <source>
        <dbReference type="ARBA" id="ARBA00005085"/>
    </source>
</evidence>
<sequence>MKYIVNNSNDPAYNIALESYAFRELVGEDELFLLWINEPAIIIGKHQNAIAEINKEYTDSHGIHVVRRLSGGGAVYHDLNNLNYTIISNKADEGAFDFKTFSKPVIDTLATLGVKADFTGRNDLEIDGKKICGNAQAYYKGRMMHHGCLLFDVDMSVLADALKVSKDKIESKGVKSVRARVTNINNELPQKMTVLEFKDAILNQMKKEYPDMEEYVLSEDELKHIQDIRDSQFGTWDWTYGETPDYTIERNVRYPAGKITSFAKVEKSVIESIKIYGDFFGIGDVSDIETLLVGTRYEYKDVLAKLQTVDINHYFSRITAEEVAKAIVA</sequence>
<name>A0A2X3VV70_9STRE</name>
<dbReference type="CDD" id="cd16443">
    <property type="entry name" value="LplA"/>
    <property type="match status" value="1"/>
</dbReference>
<evidence type="ECO:0000313" key="9">
    <source>
        <dbReference type="EMBL" id="SQF39139.1"/>
    </source>
</evidence>
<evidence type="ECO:0000256" key="6">
    <source>
        <dbReference type="ARBA" id="ARBA00022840"/>
    </source>
</evidence>
<dbReference type="InterPro" id="IPR004562">
    <property type="entry name" value="LipoylTrfase_LipoateP_Ligase"/>
</dbReference>
<keyword evidence="5" id="KW-0547">Nucleotide-binding</keyword>
<feature type="domain" description="BPL/LPL catalytic" evidence="8">
    <location>
        <begin position="26"/>
        <end position="213"/>
    </location>
</feature>
<evidence type="ECO:0000259" key="8">
    <source>
        <dbReference type="PROSITE" id="PS51733"/>
    </source>
</evidence>
<keyword evidence="10" id="KW-1185">Reference proteome</keyword>
<dbReference type="GO" id="GO:0016979">
    <property type="term" value="F:lipoate-protein ligase activity"/>
    <property type="evidence" value="ECO:0007669"/>
    <property type="project" value="UniProtKB-EC"/>
</dbReference>
<evidence type="ECO:0000256" key="2">
    <source>
        <dbReference type="ARBA" id="ARBA00005124"/>
    </source>
</evidence>
<protein>
    <recommendedName>
        <fullName evidence="3">lipoate--protein ligase</fullName>
        <ecNumber evidence="3">6.3.1.20</ecNumber>
    </recommendedName>
</protein>
<gene>
    <name evidence="9" type="primary">lplJ</name>
    <name evidence="9" type="ORF">NCTC12278_00183</name>
</gene>
<reference evidence="9 10" key="1">
    <citation type="submission" date="2018-06" db="EMBL/GenBank/DDBJ databases">
        <authorList>
            <consortium name="Pathogen Informatics"/>
            <person name="Doyle S."/>
        </authorList>
    </citation>
    <scope>NUCLEOTIDE SEQUENCE [LARGE SCALE GENOMIC DNA]</scope>
    <source>
        <strain evidence="9 10">NCTC12278</strain>
    </source>
</reference>
<dbReference type="FunFam" id="3.30.930.10:FF:000072">
    <property type="entry name" value="Lipoate--protein ligase"/>
    <property type="match status" value="1"/>
</dbReference>
<dbReference type="Proteomes" id="UP000249495">
    <property type="component" value="Chromosome 1"/>
</dbReference>
<evidence type="ECO:0000256" key="5">
    <source>
        <dbReference type="ARBA" id="ARBA00022741"/>
    </source>
</evidence>
<evidence type="ECO:0000256" key="3">
    <source>
        <dbReference type="ARBA" id="ARBA00012367"/>
    </source>
</evidence>
<dbReference type="GO" id="GO:0017118">
    <property type="term" value="F:lipoyltransferase activity"/>
    <property type="evidence" value="ECO:0007669"/>
    <property type="project" value="TreeGrafter"/>
</dbReference>
<dbReference type="Pfam" id="PF21948">
    <property type="entry name" value="LplA-B_cat"/>
    <property type="match status" value="1"/>
</dbReference>
<dbReference type="RefSeq" id="WP_018030861.1">
    <property type="nucleotide sequence ID" value="NZ_CAMCCF010000015.1"/>
</dbReference>
<dbReference type="Gene3D" id="3.30.930.10">
    <property type="entry name" value="Bira Bifunctional Protein, Domain 2"/>
    <property type="match status" value="1"/>
</dbReference>
<comment type="catalytic activity">
    <reaction evidence="7">
        <text>L-lysyl-[lipoyl-carrier protein] + (R)-lipoate + ATP = N(6)-[(R)-lipoyl]-L-lysyl-[lipoyl-carrier protein] + AMP + diphosphate + H(+)</text>
        <dbReference type="Rhea" id="RHEA:49288"/>
        <dbReference type="Rhea" id="RHEA-COMP:10500"/>
        <dbReference type="Rhea" id="RHEA-COMP:10502"/>
        <dbReference type="ChEBI" id="CHEBI:15378"/>
        <dbReference type="ChEBI" id="CHEBI:29969"/>
        <dbReference type="ChEBI" id="CHEBI:30616"/>
        <dbReference type="ChEBI" id="CHEBI:33019"/>
        <dbReference type="ChEBI" id="CHEBI:83088"/>
        <dbReference type="ChEBI" id="CHEBI:83099"/>
        <dbReference type="ChEBI" id="CHEBI:456215"/>
        <dbReference type="EC" id="6.3.1.20"/>
    </reaction>
</comment>
<dbReference type="PANTHER" id="PTHR12561">
    <property type="entry name" value="LIPOATE-PROTEIN LIGASE"/>
    <property type="match status" value="1"/>
</dbReference>
<dbReference type="EC" id="6.3.1.20" evidence="3"/>
<keyword evidence="6" id="KW-0067">ATP-binding</keyword>
<evidence type="ECO:0000256" key="4">
    <source>
        <dbReference type="ARBA" id="ARBA00022598"/>
    </source>
</evidence>
<accession>A0A2X3VV70</accession>
<evidence type="ECO:0000256" key="7">
    <source>
        <dbReference type="ARBA" id="ARBA00048037"/>
    </source>
</evidence>
<dbReference type="AlphaFoldDB" id="A0A2X3VV70"/>
<dbReference type="Gene3D" id="3.30.390.50">
    <property type="entry name" value="CO dehydrogenase flavoprotein, C-terminal domain"/>
    <property type="match status" value="1"/>
</dbReference>
<dbReference type="UniPathway" id="UPA00537">
    <property type="reaction ID" value="UER00594"/>
</dbReference>
<dbReference type="InterPro" id="IPR004143">
    <property type="entry name" value="BPL_LPL_catalytic"/>
</dbReference>
<organism evidence="9 10">
    <name type="scientific">Streptococcus ferus</name>
    <dbReference type="NCBI Taxonomy" id="1345"/>
    <lineage>
        <taxon>Bacteria</taxon>
        <taxon>Bacillati</taxon>
        <taxon>Bacillota</taxon>
        <taxon>Bacilli</taxon>
        <taxon>Lactobacillales</taxon>
        <taxon>Streptococcaceae</taxon>
        <taxon>Streptococcus</taxon>
    </lineage>
</organism>
<dbReference type="InterPro" id="IPR019491">
    <property type="entry name" value="Lipoate_protein_ligase_C"/>
</dbReference>
<proteinExistence type="predicted"/>
<dbReference type="STRING" id="1123303.GCA_000372425_01537"/>
<dbReference type="EMBL" id="LS483343">
    <property type="protein sequence ID" value="SQF39139.1"/>
    <property type="molecule type" value="Genomic_DNA"/>
</dbReference>
<dbReference type="GO" id="GO:0005524">
    <property type="term" value="F:ATP binding"/>
    <property type="evidence" value="ECO:0007669"/>
    <property type="project" value="UniProtKB-KW"/>
</dbReference>
<dbReference type="OrthoDB" id="9788148at2"/>
<dbReference type="PANTHER" id="PTHR12561:SF3">
    <property type="entry name" value="LIPOYLTRANSFERASE 1, MITOCHONDRIAL"/>
    <property type="match status" value="1"/>
</dbReference>
<dbReference type="KEGG" id="sfer:NCTC12278_00183"/>
<dbReference type="GO" id="GO:0005737">
    <property type="term" value="C:cytoplasm"/>
    <property type="evidence" value="ECO:0007669"/>
    <property type="project" value="TreeGrafter"/>
</dbReference>
<evidence type="ECO:0000313" key="10">
    <source>
        <dbReference type="Proteomes" id="UP000249495"/>
    </source>
</evidence>
<keyword evidence="4 9" id="KW-0436">Ligase</keyword>
<dbReference type="GO" id="GO:0009249">
    <property type="term" value="P:protein lipoylation"/>
    <property type="evidence" value="ECO:0007669"/>
    <property type="project" value="InterPro"/>
</dbReference>